<dbReference type="InterPro" id="IPR019174">
    <property type="entry name" value="NADH_DH_b-subcmplx_su6"/>
</dbReference>
<proteinExistence type="predicted"/>
<protein>
    <submittedName>
        <fullName evidence="2">Uncharacterized protein LOC106815283</fullName>
    </submittedName>
</protein>
<name>A0ABM1ESP5_PRICU</name>
<dbReference type="PANTHER" id="PTHR21106:SF2">
    <property type="entry name" value="NADH DEHYDROGENASE [UBIQUINONE] 1 BETA SUBCOMPLEX SUBUNIT 6"/>
    <property type="match status" value="1"/>
</dbReference>
<dbReference type="GeneID" id="106815283"/>
<sequence length="182" mass="21195">MAQSYVKIRKGANPAQNATGTNPMSIEGRMAIENERMAGMTTMERAWRKQWLKDQELSPREPVFEAELQMKRNLLNPLRKLYGAPLDWFFLKLVPTLGYNKAAALRFWTPKALLGIGLVYFTAYHLKYNSRDWSSRNGWYIYTTKAAVFPGMKREEMEPREPSDYCDRGFKARTELRDLSKV</sequence>
<dbReference type="PANTHER" id="PTHR21106">
    <property type="entry name" value="NADH DEHYDROGENASE [UBIQUINONE] 1 BETA SUBCOMPLEX SUBUNIT 6"/>
    <property type="match status" value="1"/>
</dbReference>
<keyword evidence="1" id="KW-1185">Reference proteome</keyword>
<organism evidence="1 2">
    <name type="scientific">Priapulus caudatus</name>
    <name type="common">Priapulid worm</name>
    <dbReference type="NCBI Taxonomy" id="37621"/>
    <lineage>
        <taxon>Eukaryota</taxon>
        <taxon>Metazoa</taxon>
        <taxon>Ecdysozoa</taxon>
        <taxon>Scalidophora</taxon>
        <taxon>Priapulida</taxon>
        <taxon>Priapulimorpha</taxon>
        <taxon>Priapulimorphida</taxon>
        <taxon>Priapulidae</taxon>
        <taxon>Priapulus</taxon>
    </lineage>
</organism>
<dbReference type="RefSeq" id="XP_014675216.1">
    <property type="nucleotide sequence ID" value="XM_014819730.1"/>
</dbReference>
<dbReference type="Proteomes" id="UP000695022">
    <property type="component" value="Unplaced"/>
</dbReference>
<gene>
    <name evidence="2" type="primary">LOC106815283</name>
</gene>
<dbReference type="Pfam" id="PF09782">
    <property type="entry name" value="NDUF_B6"/>
    <property type="match status" value="1"/>
</dbReference>
<accession>A0ABM1ESP5</accession>
<reference evidence="2" key="1">
    <citation type="submission" date="2025-08" db="UniProtKB">
        <authorList>
            <consortium name="RefSeq"/>
        </authorList>
    </citation>
    <scope>IDENTIFICATION</scope>
</reference>
<evidence type="ECO:0000313" key="2">
    <source>
        <dbReference type="RefSeq" id="XP_014675216.1"/>
    </source>
</evidence>
<evidence type="ECO:0000313" key="1">
    <source>
        <dbReference type="Proteomes" id="UP000695022"/>
    </source>
</evidence>